<comment type="caution">
    <text evidence="1">The sequence shown here is derived from an EMBL/GenBank/DDBJ whole genome shotgun (WGS) entry which is preliminary data.</text>
</comment>
<reference evidence="1 2" key="1">
    <citation type="submission" date="2017-08" db="EMBL/GenBank/DDBJ databases">
        <title>Substantial Increase in Enzyme Production by Combined Drug-Resistance Mutations in Paenibacillus agaridevorans.</title>
        <authorList>
            <person name="Tanaka Y."/>
            <person name="Funane K."/>
            <person name="Hosaka T."/>
            <person name="Shiwa Y."/>
            <person name="Fujita N."/>
            <person name="Miyazaki T."/>
            <person name="Yoshikawa H."/>
            <person name="Murakami K."/>
            <person name="Kasahara K."/>
            <person name="Inaoka T."/>
            <person name="Hiraga Y."/>
            <person name="Ochi K."/>
        </authorList>
    </citation>
    <scope>NUCLEOTIDE SEQUENCE [LARGE SCALE GENOMIC DNA]</scope>
    <source>
        <strain evidence="1 2">T-3040</strain>
    </source>
</reference>
<dbReference type="AlphaFoldDB" id="A0A2R5EUT4"/>
<name>A0A2R5EUT4_9BACL</name>
<gene>
    <name evidence="1" type="ORF">PAT3040_05189</name>
</gene>
<proteinExistence type="predicted"/>
<organism evidence="1 2">
    <name type="scientific">Paenibacillus agaridevorans</name>
    <dbReference type="NCBI Taxonomy" id="171404"/>
    <lineage>
        <taxon>Bacteria</taxon>
        <taxon>Bacillati</taxon>
        <taxon>Bacillota</taxon>
        <taxon>Bacilli</taxon>
        <taxon>Bacillales</taxon>
        <taxon>Paenibacillaceae</taxon>
        <taxon>Paenibacillus</taxon>
    </lineage>
</organism>
<evidence type="ECO:0000313" key="2">
    <source>
        <dbReference type="Proteomes" id="UP000245202"/>
    </source>
</evidence>
<dbReference type="Proteomes" id="UP000245202">
    <property type="component" value="Unassembled WGS sequence"/>
</dbReference>
<accession>A0A2R5EUT4</accession>
<keyword evidence="2" id="KW-1185">Reference proteome</keyword>
<dbReference type="RefSeq" id="WP_108994952.1">
    <property type="nucleotide sequence ID" value="NZ_BDQX01000325.1"/>
</dbReference>
<protein>
    <submittedName>
        <fullName evidence="1">Uncharacterized protein</fullName>
    </submittedName>
</protein>
<sequence length="60" mass="6944">MKNFPVKLGEGGRGVIPAELVLLTRKQAIQYVQEQMAKYEIGDRVLSQELIDDRRRETQK</sequence>
<dbReference type="EMBL" id="BDQX01000325">
    <property type="protein sequence ID" value="GBG10456.1"/>
    <property type="molecule type" value="Genomic_DNA"/>
</dbReference>
<evidence type="ECO:0000313" key="1">
    <source>
        <dbReference type="EMBL" id="GBG10456.1"/>
    </source>
</evidence>